<proteinExistence type="predicted"/>
<dbReference type="RefSeq" id="XP_028864795.1">
    <property type="nucleotide sequence ID" value="XM_029008962.1"/>
</dbReference>
<gene>
    <name evidence="1" type="ORF">BOVATA_000450</name>
</gene>
<organism evidence="1 2">
    <name type="scientific">Babesia ovata</name>
    <dbReference type="NCBI Taxonomy" id="189622"/>
    <lineage>
        <taxon>Eukaryota</taxon>
        <taxon>Sar</taxon>
        <taxon>Alveolata</taxon>
        <taxon>Apicomplexa</taxon>
        <taxon>Aconoidasida</taxon>
        <taxon>Piroplasmida</taxon>
        <taxon>Babesiidae</taxon>
        <taxon>Babesia</taxon>
    </lineage>
</organism>
<dbReference type="AlphaFoldDB" id="A0A2H6K6E2"/>
<keyword evidence="2" id="KW-1185">Reference proteome</keyword>
<protein>
    <submittedName>
        <fullName evidence="1">Uncharacterized protein</fullName>
    </submittedName>
</protein>
<dbReference type="Proteomes" id="UP000236319">
    <property type="component" value="Unassembled WGS sequence"/>
</dbReference>
<comment type="caution">
    <text evidence="1">The sequence shown here is derived from an EMBL/GenBank/DDBJ whole genome shotgun (WGS) entry which is preliminary data.</text>
</comment>
<dbReference type="EMBL" id="BDSA01000001">
    <property type="protein sequence ID" value="GBE58552.1"/>
    <property type="molecule type" value="Genomic_DNA"/>
</dbReference>
<name>A0A2H6K6E2_9APIC</name>
<accession>A0A2H6K6E2</accession>
<evidence type="ECO:0000313" key="2">
    <source>
        <dbReference type="Proteomes" id="UP000236319"/>
    </source>
</evidence>
<reference evidence="1 2" key="1">
    <citation type="journal article" date="2017" name="BMC Genomics">
        <title>Whole-genome assembly of Babesia ovata and comparative genomics between closely related pathogens.</title>
        <authorList>
            <person name="Yamagishi J."/>
            <person name="Asada M."/>
            <person name="Hakimi H."/>
            <person name="Tanaka T.Q."/>
            <person name="Sugimoto C."/>
            <person name="Kawazu S."/>
        </authorList>
    </citation>
    <scope>NUCLEOTIDE SEQUENCE [LARGE SCALE GENOMIC DNA]</scope>
    <source>
        <strain evidence="1 2">Miyake</strain>
    </source>
</reference>
<dbReference type="GeneID" id="39872322"/>
<evidence type="ECO:0000313" key="1">
    <source>
        <dbReference type="EMBL" id="GBE58552.1"/>
    </source>
</evidence>
<dbReference type="VEuPathDB" id="PiroplasmaDB:BOVATA_000450"/>
<sequence length="151" mass="16706">MPFIILKLSTVFNVNTTLRIIPPNVRINLLFKLLLEAIFNGSERVVELRHDTTLLKLYFISLANYVSRLLNRRLGRSLDLCFGGFVEIANGGGKVLNCGGELSCDFIIKLVVAEQDGLNFVSHLAGGGGKTEKRGFSDEFNFFVLATVNPL</sequence>